<keyword evidence="8" id="KW-1185">Reference proteome</keyword>
<keyword evidence="5" id="KW-0560">Oxidoreductase</keyword>
<dbReference type="AlphaFoldDB" id="A0A4R0P5V6"/>
<evidence type="ECO:0000313" key="7">
    <source>
        <dbReference type="EMBL" id="TCD12303.1"/>
    </source>
</evidence>
<accession>A0A4R0P5V6</accession>
<dbReference type="InterPro" id="IPR007867">
    <property type="entry name" value="GMC_OxRtase_C"/>
</dbReference>
<proteinExistence type="inferred from homology"/>
<reference evidence="7 8" key="1">
    <citation type="journal article" date="2015" name="Antonie Van Leeuwenhoek">
        <title>Oricola cellulosilytica gen. nov., sp. nov., a cellulose-degrading bacterium of the family Phyllobacteriaceae isolated from surface seashore water, and emended descriptions of Mesorhizobium loti and Phyllobacterium myrsinacearum.</title>
        <authorList>
            <person name="Hameed A."/>
            <person name="Shahina M."/>
            <person name="Lai W.A."/>
            <person name="Lin S.Y."/>
            <person name="Young L.S."/>
            <person name="Liu Y.C."/>
            <person name="Hsu Y.H."/>
            <person name="Young C.C."/>
        </authorList>
    </citation>
    <scope>NUCLEOTIDE SEQUENCE [LARGE SCALE GENOMIC DNA]</scope>
    <source>
        <strain evidence="7 8">KCTC 52183</strain>
    </source>
</reference>
<dbReference type="RefSeq" id="WP_131570370.1">
    <property type="nucleotide sequence ID" value="NZ_JAINFK010000005.1"/>
</dbReference>
<dbReference type="Proteomes" id="UP000291301">
    <property type="component" value="Unassembled WGS sequence"/>
</dbReference>
<feature type="domain" description="Glucose-methanol-choline oxidoreductase C-terminal" evidence="6">
    <location>
        <begin position="338"/>
        <end position="466"/>
    </location>
</feature>
<comment type="cofactor">
    <cofactor evidence="1">
        <name>FAD</name>
        <dbReference type="ChEBI" id="CHEBI:57692"/>
    </cofactor>
</comment>
<comment type="similarity">
    <text evidence="2">Belongs to the GMC oxidoreductase family.</text>
</comment>
<evidence type="ECO:0000256" key="4">
    <source>
        <dbReference type="ARBA" id="ARBA00022827"/>
    </source>
</evidence>
<gene>
    <name evidence="7" type="ORF">E0D97_14885</name>
</gene>
<evidence type="ECO:0000256" key="2">
    <source>
        <dbReference type="ARBA" id="ARBA00010790"/>
    </source>
</evidence>
<evidence type="ECO:0000256" key="1">
    <source>
        <dbReference type="ARBA" id="ARBA00001974"/>
    </source>
</evidence>
<keyword evidence="3" id="KW-0285">Flavoprotein</keyword>
<dbReference type="Pfam" id="PF13450">
    <property type="entry name" value="NAD_binding_8"/>
    <property type="match status" value="1"/>
</dbReference>
<dbReference type="InterPro" id="IPR051473">
    <property type="entry name" value="P2Ox-like"/>
</dbReference>
<sequence length="478" mass="52232">MIFDDAAQYRSSGFAPQVAIVGAGPAGITVARRLAKARIPCALLDAGGRVYSQESQDVYRGTTIGDPYFDLDATRLRYLGGTSGHWTGWTRFLDPHDFEKRDWIPNSGWPIGREAIEPHFASAREILGLPRFLDDLPISDDISRIHLIRSDPVRFGAKYAGELADSALIAVVLNTYATDLAAENGRVTAANINSNRRPAGRIDAPRFVVATGGIENSRLLLWSNETSSHPVVPEAAALGRYWMEHPEFEGGDIYVEDTGAYRAEVDGWAYFAPTPAAMRLNRLMNFHAVIMPRRYTGGKRLLAELACTAPAAAQWLAAKAGKNLSCGARVGLAWEQAPLPENRVTLSSDQRDYAGIPRVELHWKKGELERRTLLEGLKLFGATLATKDIGRIRIDEWIRNGGDYPTNQEMAGHHHMGGTRMSTDPTTGVVDGDCKVHGMENLYVAGSSIFTTSGYANPTATIVAFADRLGAHLAETRA</sequence>
<evidence type="ECO:0000259" key="6">
    <source>
        <dbReference type="Pfam" id="PF05199"/>
    </source>
</evidence>
<dbReference type="EMBL" id="SJST01000007">
    <property type="protein sequence ID" value="TCD12303.1"/>
    <property type="molecule type" value="Genomic_DNA"/>
</dbReference>
<comment type="caution">
    <text evidence="7">The sequence shown here is derived from an EMBL/GenBank/DDBJ whole genome shotgun (WGS) entry which is preliminary data.</text>
</comment>
<protein>
    <submittedName>
        <fullName evidence="7">GMC family oxidoreductase</fullName>
    </submittedName>
</protein>
<dbReference type="PANTHER" id="PTHR42784">
    <property type="entry name" value="PYRANOSE 2-OXIDASE"/>
    <property type="match status" value="1"/>
</dbReference>
<dbReference type="OrthoDB" id="9798604at2"/>
<name>A0A4R0P5V6_9HYPH</name>
<dbReference type="PANTHER" id="PTHR42784:SF1">
    <property type="entry name" value="PYRANOSE 2-OXIDASE"/>
    <property type="match status" value="1"/>
</dbReference>
<keyword evidence="4" id="KW-0274">FAD</keyword>
<organism evidence="7 8">
    <name type="scientific">Oricola cellulosilytica</name>
    <dbReference type="NCBI Taxonomy" id="1429082"/>
    <lineage>
        <taxon>Bacteria</taxon>
        <taxon>Pseudomonadati</taxon>
        <taxon>Pseudomonadota</taxon>
        <taxon>Alphaproteobacteria</taxon>
        <taxon>Hyphomicrobiales</taxon>
        <taxon>Ahrensiaceae</taxon>
        <taxon>Oricola</taxon>
    </lineage>
</organism>
<dbReference type="InterPro" id="IPR036188">
    <property type="entry name" value="FAD/NAD-bd_sf"/>
</dbReference>
<dbReference type="SUPFAM" id="SSF51905">
    <property type="entry name" value="FAD/NAD(P)-binding domain"/>
    <property type="match status" value="1"/>
</dbReference>
<evidence type="ECO:0000256" key="3">
    <source>
        <dbReference type="ARBA" id="ARBA00022630"/>
    </source>
</evidence>
<evidence type="ECO:0000313" key="8">
    <source>
        <dbReference type="Proteomes" id="UP000291301"/>
    </source>
</evidence>
<dbReference type="GO" id="GO:0016614">
    <property type="term" value="F:oxidoreductase activity, acting on CH-OH group of donors"/>
    <property type="evidence" value="ECO:0007669"/>
    <property type="project" value="InterPro"/>
</dbReference>
<dbReference type="Gene3D" id="3.50.50.60">
    <property type="entry name" value="FAD/NAD(P)-binding domain"/>
    <property type="match status" value="2"/>
</dbReference>
<evidence type="ECO:0000256" key="5">
    <source>
        <dbReference type="ARBA" id="ARBA00023002"/>
    </source>
</evidence>
<dbReference type="Pfam" id="PF05199">
    <property type="entry name" value="GMC_oxred_C"/>
    <property type="match status" value="1"/>
</dbReference>